<evidence type="ECO:0000259" key="9">
    <source>
        <dbReference type="PROSITE" id="PS00498"/>
    </source>
</evidence>
<sequence length="531" mass="59986">MTIRIRPSLQEVVNRYDTGEDKSTLENLIRAFRKIQSYPPDNPDSFFKIASYHGEPFVEENPDPENTDWWGGYCQHRTVLFPTWHRAYLLRLEEALNNAMPDTYIALPFWDECLTFESLDNPIPWILTQPTFDLDGDDTNPLYSYKLQRSIADTPDDGNRYTKPVGYETVRYPLSGLVGNSEDIQATEVHNQVYSDPAQNAELLNQNVKAWLDGTVVFHADASNTPVPDSYSTYARYRISLDAPNYMVFSNKASMARWIKDGNGQRYGVALEDPHNATHLALGGFYQEGVYNADPILGANGDMGENETAAFDPIFFLHHAFVDYVFWTWQRLHDKTARGSLRVDPGYPGTTSTGFPNFRRGELLDMQSPLAPFMKPDGNFFTSDDVTDIENIEGGLAYSYRPGSLDSVLTFHSERKWFASPLVTVVHVPNINRGNIKGSFVIRTLVELPNGTEVEIGREAVLSRWNTRPCGNCQNSLQEHAFIPIDEALLMALGIEKKEDLGGKLRVKIQSRPLNRPGVELQSIEPSITIL</sequence>
<organism evidence="10 11">
    <name type="scientific">Madurella mycetomatis</name>
    <dbReference type="NCBI Taxonomy" id="100816"/>
    <lineage>
        <taxon>Eukaryota</taxon>
        <taxon>Fungi</taxon>
        <taxon>Dikarya</taxon>
        <taxon>Ascomycota</taxon>
        <taxon>Pezizomycotina</taxon>
        <taxon>Sordariomycetes</taxon>
        <taxon>Sordariomycetidae</taxon>
        <taxon>Sordariales</taxon>
        <taxon>Sordariales incertae sedis</taxon>
        <taxon>Madurella</taxon>
    </lineage>
</organism>
<evidence type="ECO:0000256" key="1">
    <source>
        <dbReference type="ARBA" id="ARBA00009928"/>
    </source>
</evidence>
<evidence type="ECO:0000256" key="3">
    <source>
        <dbReference type="ARBA" id="ARBA00022723"/>
    </source>
</evidence>
<feature type="domain" description="Tyrosinase copper-binding" evidence="9">
    <location>
        <begin position="312"/>
        <end position="323"/>
    </location>
</feature>
<dbReference type="Proteomes" id="UP000078237">
    <property type="component" value="Unassembled WGS sequence"/>
</dbReference>
<dbReference type="PRINTS" id="PR00092">
    <property type="entry name" value="TYROSINASE"/>
</dbReference>
<evidence type="ECO:0000259" key="8">
    <source>
        <dbReference type="PROSITE" id="PS00497"/>
    </source>
</evidence>
<name>A0A175W8L1_9PEZI</name>
<keyword evidence="3" id="KW-0479">Metal-binding</keyword>
<gene>
    <name evidence="10" type="ORF">MMYC01_204548</name>
</gene>
<feature type="domain" description="Tyrosinase copper-binding" evidence="8">
    <location>
        <begin position="76"/>
        <end position="93"/>
    </location>
</feature>
<dbReference type="EC" id="1.14.18.1" evidence="2"/>
<accession>A0A175W8L1</accession>
<dbReference type="PANTHER" id="PTHR11474:SF76">
    <property type="entry name" value="SHKT DOMAIN-CONTAINING PROTEIN"/>
    <property type="match status" value="1"/>
</dbReference>
<dbReference type="GO" id="GO:0004503">
    <property type="term" value="F:tyrosinase activity"/>
    <property type="evidence" value="ECO:0007669"/>
    <property type="project" value="UniProtKB-EC"/>
</dbReference>
<dbReference type="InterPro" id="IPR008922">
    <property type="entry name" value="Di-copper_centre_dom_sf"/>
</dbReference>
<evidence type="ECO:0000313" key="11">
    <source>
        <dbReference type="Proteomes" id="UP000078237"/>
    </source>
</evidence>
<dbReference type="STRING" id="100816.A0A175W8L1"/>
<keyword evidence="11" id="KW-1185">Reference proteome</keyword>
<comment type="caution">
    <text evidence="10">The sequence shown here is derived from an EMBL/GenBank/DDBJ whole genome shotgun (WGS) entry which is preliminary data.</text>
</comment>
<comment type="catalytic activity">
    <reaction evidence="6">
        <text>2 L-dopa + O2 = 2 L-dopaquinone + 2 H2O</text>
        <dbReference type="Rhea" id="RHEA:34287"/>
        <dbReference type="ChEBI" id="CHEBI:15377"/>
        <dbReference type="ChEBI" id="CHEBI:15379"/>
        <dbReference type="ChEBI" id="CHEBI:57504"/>
        <dbReference type="ChEBI" id="CHEBI:57924"/>
        <dbReference type="EC" id="1.14.18.1"/>
    </reaction>
</comment>
<dbReference type="PROSITE" id="PS00498">
    <property type="entry name" value="TYROSINASE_2"/>
    <property type="match status" value="1"/>
</dbReference>
<keyword evidence="4" id="KW-0186">Copper</keyword>
<evidence type="ECO:0000256" key="6">
    <source>
        <dbReference type="ARBA" id="ARBA00048233"/>
    </source>
</evidence>
<dbReference type="InterPro" id="IPR002227">
    <property type="entry name" value="Tyrosinase_Cu-bd"/>
</dbReference>
<protein>
    <recommendedName>
        <fullName evidence="2">tyrosinase</fullName>
        <ecNumber evidence="2">1.14.18.1</ecNumber>
    </recommendedName>
</protein>
<proteinExistence type="inferred from homology"/>
<keyword evidence="5" id="KW-0470">Melanin biosynthesis</keyword>
<dbReference type="AlphaFoldDB" id="A0A175W8L1"/>
<dbReference type="PANTHER" id="PTHR11474">
    <property type="entry name" value="TYROSINASE FAMILY MEMBER"/>
    <property type="match status" value="1"/>
</dbReference>
<reference evidence="10 11" key="1">
    <citation type="journal article" date="2016" name="Genome Announc.">
        <title>Genome Sequence of Madurella mycetomatis mm55, Isolated from a Human Mycetoma Case in Sudan.</title>
        <authorList>
            <person name="Smit S."/>
            <person name="Derks M.F."/>
            <person name="Bervoets S."/>
            <person name="Fahal A."/>
            <person name="van Leeuwen W."/>
            <person name="van Belkum A."/>
            <person name="van de Sande W.W."/>
        </authorList>
    </citation>
    <scope>NUCLEOTIDE SEQUENCE [LARGE SCALE GENOMIC DNA]</scope>
    <source>
        <strain evidence="11">mm55</strain>
    </source>
</reference>
<evidence type="ECO:0000256" key="5">
    <source>
        <dbReference type="ARBA" id="ARBA00023101"/>
    </source>
</evidence>
<dbReference type="GO" id="GO:0046872">
    <property type="term" value="F:metal ion binding"/>
    <property type="evidence" value="ECO:0007669"/>
    <property type="project" value="UniProtKB-KW"/>
</dbReference>
<dbReference type="GO" id="GO:0042438">
    <property type="term" value="P:melanin biosynthetic process"/>
    <property type="evidence" value="ECO:0007669"/>
    <property type="project" value="UniProtKB-KW"/>
</dbReference>
<dbReference type="OrthoDB" id="6132182at2759"/>
<comment type="catalytic activity">
    <reaction evidence="7">
        <text>L-tyrosine + O2 = L-dopaquinone + H2O</text>
        <dbReference type="Rhea" id="RHEA:18117"/>
        <dbReference type="ChEBI" id="CHEBI:15377"/>
        <dbReference type="ChEBI" id="CHEBI:15379"/>
        <dbReference type="ChEBI" id="CHEBI:57924"/>
        <dbReference type="ChEBI" id="CHEBI:58315"/>
        <dbReference type="EC" id="1.14.18.1"/>
    </reaction>
</comment>
<evidence type="ECO:0000256" key="7">
    <source>
        <dbReference type="ARBA" id="ARBA00048881"/>
    </source>
</evidence>
<comment type="similarity">
    <text evidence="1">Belongs to the tyrosinase family.</text>
</comment>
<dbReference type="VEuPathDB" id="FungiDB:MMYC01_204548"/>
<dbReference type="Pfam" id="PF00264">
    <property type="entry name" value="Tyrosinase"/>
    <property type="match status" value="1"/>
</dbReference>
<dbReference type="SUPFAM" id="SSF48056">
    <property type="entry name" value="Di-copper centre-containing domain"/>
    <property type="match status" value="1"/>
</dbReference>
<dbReference type="Gene3D" id="1.10.1280.10">
    <property type="entry name" value="Di-copper center containing domain from catechol oxidase"/>
    <property type="match status" value="1"/>
</dbReference>
<dbReference type="PROSITE" id="PS00497">
    <property type="entry name" value="TYROSINASE_1"/>
    <property type="match status" value="1"/>
</dbReference>
<dbReference type="EMBL" id="LCTW02000090">
    <property type="protein sequence ID" value="KXX79334.1"/>
    <property type="molecule type" value="Genomic_DNA"/>
</dbReference>
<evidence type="ECO:0000256" key="2">
    <source>
        <dbReference type="ARBA" id="ARBA00011906"/>
    </source>
</evidence>
<dbReference type="InterPro" id="IPR050316">
    <property type="entry name" value="Tyrosinase/Hemocyanin"/>
</dbReference>
<evidence type="ECO:0000256" key="4">
    <source>
        <dbReference type="ARBA" id="ARBA00023008"/>
    </source>
</evidence>
<evidence type="ECO:0000313" key="10">
    <source>
        <dbReference type="EMBL" id="KXX79334.1"/>
    </source>
</evidence>